<evidence type="ECO:0000256" key="9">
    <source>
        <dbReference type="PIRNR" id="PIRNR004862"/>
    </source>
</evidence>
<dbReference type="RefSeq" id="WP_119320504.1">
    <property type="nucleotide sequence ID" value="NZ_AP025739.1"/>
</dbReference>
<dbReference type="PIRSF" id="PIRSF004862">
    <property type="entry name" value="FliF"/>
    <property type="match status" value="1"/>
</dbReference>
<sequence length="558" mass="58830">MGSFNNILDSLRNWWQTASPVTRASATGMGLLILAGMVFAVSLATSPDYKTIYSGVAGKDASSIQSTLTEHGIQMKYNAGDNTISVPSKDASNAMMYIESADILDKNAKIVGMESLDKITMGTSSAVERLRLQTAQEGELDRTLMRIDGVAMADVHIAAGSNASLFGNDTPPTASVMLTLKPGQTMSPGQIKGVAGLVAASISGMTDKQVKISDQTGNQLWGSDGLGTDALGDGQPLNQSAKYAEMVRQQIQQRLDETLGVNRSKVNVIADLDFDQTQTHTIEHNLPVGMKTPMPVSVQESNESYSGAGAPQSGGVAGSGSNLSTPSYGAGGTQSGNYKNSKTLTNYDPGTSDTVTQKAPGSVRALSVAALIDSKISPADVANLKTWMAGAIGAAPGVANRVVTVSQIPFDTSAQQAQDAQVKAIMAEQMWTNIAKALGACVFGCVLLYILAKSSQRSGAGEPRLAMVGGGGHIGMLEDTPEADLDALLEERPLRVEDVLAEMPEVSPRRQKRRMNAPSIEEHQDLKMESIQDMVNSNSESVALLLKGWMSEDTPATR</sequence>
<dbReference type="GO" id="GO:0003774">
    <property type="term" value="F:cytoskeletal motor activity"/>
    <property type="evidence" value="ECO:0007669"/>
    <property type="project" value="InterPro"/>
</dbReference>
<accession>A0A402CSY6</accession>
<keyword evidence="13" id="KW-1185">Reference proteome</keyword>
<dbReference type="InterPro" id="IPR006182">
    <property type="entry name" value="FliF_N_dom"/>
</dbReference>
<evidence type="ECO:0000256" key="7">
    <source>
        <dbReference type="ARBA" id="ARBA00023136"/>
    </source>
</evidence>
<comment type="subcellular location">
    <subcellularLocation>
        <location evidence="1 9">Bacterial flagellum basal body</location>
    </subcellularLocation>
    <subcellularLocation>
        <location evidence="2">Cell membrane</location>
        <topology evidence="2">Multi-pass membrane protein</topology>
    </subcellularLocation>
</comment>
<keyword evidence="6 11" id="KW-1133">Transmembrane helix</keyword>
<feature type="region of interest" description="Disordered" evidence="10">
    <location>
        <begin position="287"/>
        <end position="342"/>
    </location>
</feature>
<dbReference type="AlphaFoldDB" id="A0A402CSY6"/>
<keyword evidence="7 11" id="KW-0472">Membrane</keyword>
<evidence type="ECO:0000256" key="11">
    <source>
        <dbReference type="SAM" id="Phobius"/>
    </source>
</evidence>
<gene>
    <name evidence="12" type="primary">fliF</name>
    <name evidence="12" type="ORF">CCAX7_29680</name>
</gene>
<dbReference type="KEGG" id="ccot:CCAX7_29680"/>
<name>A0A402CSY6_9BACT</name>
<evidence type="ECO:0000256" key="2">
    <source>
        <dbReference type="ARBA" id="ARBA00004651"/>
    </source>
</evidence>
<dbReference type="OrthoDB" id="9807026at2"/>
<evidence type="ECO:0000256" key="10">
    <source>
        <dbReference type="SAM" id="MobiDB-lite"/>
    </source>
</evidence>
<evidence type="ECO:0000256" key="8">
    <source>
        <dbReference type="ARBA" id="ARBA00023143"/>
    </source>
</evidence>
<keyword evidence="8 9" id="KW-0975">Bacterial flagellum</keyword>
<dbReference type="InterPro" id="IPR043427">
    <property type="entry name" value="YscJ/FliF"/>
</dbReference>
<evidence type="ECO:0000256" key="5">
    <source>
        <dbReference type="ARBA" id="ARBA00022692"/>
    </source>
</evidence>
<evidence type="ECO:0000313" key="13">
    <source>
        <dbReference type="Proteomes" id="UP000287394"/>
    </source>
</evidence>
<keyword evidence="12" id="KW-0966">Cell projection</keyword>
<keyword evidence="4" id="KW-1003">Cell membrane</keyword>
<protein>
    <recommendedName>
        <fullName evidence="9">Flagellar M-ring protein</fullName>
    </recommendedName>
</protein>
<evidence type="ECO:0000256" key="1">
    <source>
        <dbReference type="ARBA" id="ARBA00004117"/>
    </source>
</evidence>
<dbReference type="FunCoup" id="A0A402CSY6">
    <property type="interactions" value="90"/>
</dbReference>
<dbReference type="PANTHER" id="PTHR30046">
    <property type="entry name" value="FLAGELLAR M-RING PROTEIN"/>
    <property type="match status" value="1"/>
</dbReference>
<dbReference type="GO" id="GO:0071973">
    <property type="term" value="P:bacterial-type flagellum-dependent cell motility"/>
    <property type="evidence" value="ECO:0007669"/>
    <property type="project" value="InterPro"/>
</dbReference>
<dbReference type="Pfam" id="PF08345">
    <property type="entry name" value="YscJ_FliF_C"/>
    <property type="match status" value="1"/>
</dbReference>
<evidence type="ECO:0000313" key="12">
    <source>
        <dbReference type="EMBL" id="BDI30917.1"/>
    </source>
</evidence>
<comment type="function">
    <text evidence="9">The M ring may be actively involved in energy transduction.</text>
</comment>
<dbReference type="Proteomes" id="UP000287394">
    <property type="component" value="Chromosome"/>
</dbReference>
<keyword evidence="12" id="KW-0969">Cilium</keyword>
<dbReference type="NCBIfam" id="TIGR00206">
    <property type="entry name" value="fliF"/>
    <property type="match status" value="1"/>
</dbReference>
<dbReference type="GO" id="GO:0009431">
    <property type="term" value="C:bacterial-type flagellum basal body, MS ring"/>
    <property type="evidence" value="ECO:0007669"/>
    <property type="project" value="InterPro"/>
</dbReference>
<dbReference type="InterPro" id="IPR000067">
    <property type="entry name" value="FlgMring_FliF"/>
</dbReference>
<organism evidence="12 13">
    <name type="scientific">Capsulimonas corticalis</name>
    <dbReference type="NCBI Taxonomy" id="2219043"/>
    <lineage>
        <taxon>Bacteria</taxon>
        <taxon>Bacillati</taxon>
        <taxon>Armatimonadota</taxon>
        <taxon>Armatimonadia</taxon>
        <taxon>Capsulimonadales</taxon>
        <taxon>Capsulimonadaceae</taxon>
        <taxon>Capsulimonas</taxon>
    </lineage>
</organism>
<feature type="transmembrane region" description="Helical" evidence="11">
    <location>
        <begin position="21"/>
        <end position="44"/>
    </location>
</feature>
<dbReference type="GO" id="GO:0005886">
    <property type="term" value="C:plasma membrane"/>
    <property type="evidence" value="ECO:0007669"/>
    <property type="project" value="UniProtKB-SubCell"/>
</dbReference>
<dbReference type="EMBL" id="AP025739">
    <property type="protein sequence ID" value="BDI30917.1"/>
    <property type="molecule type" value="Genomic_DNA"/>
</dbReference>
<dbReference type="InterPro" id="IPR045851">
    <property type="entry name" value="AMP-bd_C_sf"/>
</dbReference>
<dbReference type="InterPro" id="IPR013556">
    <property type="entry name" value="Flag_M-ring_C"/>
</dbReference>
<dbReference type="PANTHER" id="PTHR30046:SF0">
    <property type="entry name" value="FLAGELLAR M-RING PROTEIN"/>
    <property type="match status" value="1"/>
</dbReference>
<comment type="similarity">
    <text evidence="3 9">Belongs to the FliF family.</text>
</comment>
<proteinExistence type="inferred from homology"/>
<dbReference type="Pfam" id="PF01514">
    <property type="entry name" value="YscJ_FliF"/>
    <property type="match status" value="1"/>
</dbReference>
<evidence type="ECO:0000256" key="3">
    <source>
        <dbReference type="ARBA" id="ARBA00007971"/>
    </source>
</evidence>
<keyword evidence="5 11" id="KW-0812">Transmembrane</keyword>
<evidence type="ECO:0000256" key="4">
    <source>
        <dbReference type="ARBA" id="ARBA00022475"/>
    </source>
</evidence>
<reference evidence="12 13" key="1">
    <citation type="journal article" date="2019" name="Int. J. Syst. Evol. Microbiol.">
        <title>Capsulimonas corticalis gen. nov., sp. nov., an aerobic capsulated bacterium, of a novel bacterial order, Capsulimonadales ord. nov., of the class Armatimonadia of the phylum Armatimonadetes.</title>
        <authorList>
            <person name="Li J."/>
            <person name="Kudo C."/>
            <person name="Tonouchi A."/>
        </authorList>
    </citation>
    <scope>NUCLEOTIDE SEQUENCE [LARGE SCALE GENOMIC DNA]</scope>
    <source>
        <strain evidence="12 13">AX-7</strain>
    </source>
</reference>
<dbReference type="PRINTS" id="PR01009">
    <property type="entry name" value="FLGMRINGFLIF"/>
</dbReference>
<dbReference type="Gene3D" id="3.30.300.30">
    <property type="match status" value="1"/>
</dbReference>
<keyword evidence="12" id="KW-0282">Flagellum</keyword>
<evidence type="ECO:0000256" key="6">
    <source>
        <dbReference type="ARBA" id="ARBA00022989"/>
    </source>
</evidence>